<feature type="region of interest" description="Disordered" evidence="1">
    <location>
        <begin position="166"/>
        <end position="193"/>
    </location>
</feature>
<evidence type="ECO:0000313" key="2">
    <source>
        <dbReference type="EMBL" id="GAA54955.1"/>
    </source>
</evidence>
<proteinExistence type="predicted"/>
<reference key="2">
    <citation type="submission" date="2011-10" db="EMBL/GenBank/DDBJ databases">
        <title>The genome and transcriptome sequence of Clonorchis sinensis provide insights into the carcinogenic liver fluke.</title>
        <authorList>
            <person name="Wang X."/>
            <person name="Huang Y."/>
            <person name="Chen W."/>
            <person name="Liu H."/>
            <person name="Guo L."/>
            <person name="Chen Y."/>
            <person name="Luo F."/>
            <person name="Zhou W."/>
            <person name="Sun J."/>
            <person name="Mao Q."/>
            <person name="Liang P."/>
            <person name="Zhou C."/>
            <person name="Tian Y."/>
            <person name="Men J."/>
            <person name="Lv X."/>
            <person name="Huang L."/>
            <person name="Zhou J."/>
            <person name="Hu Y."/>
            <person name="Li R."/>
            <person name="Zhang F."/>
            <person name="Lei H."/>
            <person name="Li X."/>
            <person name="Hu X."/>
            <person name="Liang C."/>
            <person name="Xu J."/>
            <person name="Wu Z."/>
            <person name="Yu X."/>
        </authorList>
    </citation>
    <scope>NUCLEOTIDE SEQUENCE</scope>
    <source>
        <strain>Henan</strain>
    </source>
</reference>
<protein>
    <submittedName>
        <fullName evidence="2">Uncharacterized protein</fullName>
    </submittedName>
</protein>
<keyword evidence="3" id="KW-1185">Reference proteome</keyword>
<organism evidence="2 3">
    <name type="scientific">Clonorchis sinensis</name>
    <name type="common">Chinese liver fluke</name>
    <dbReference type="NCBI Taxonomy" id="79923"/>
    <lineage>
        <taxon>Eukaryota</taxon>
        <taxon>Metazoa</taxon>
        <taxon>Spiralia</taxon>
        <taxon>Lophotrochozoa</taxon>
        <taxon>Platyhelminthes</taxon>
        <taxon>Trematoda</taxon>
        <taxon>Digenea</taxon>
        <taxon>Opisthorchiida</taxon>
        <taxon>Opisthorchiata</taxon>
        <taxon>Opisthorchiidae</taxon>
        <taxon>Clonorchis</taxon>
    </lineage>
</organism>
<dbReference type="Proteomes" id="UP000008909">
    <property type="component" value="Unassembled WGS sequence"/>
</dbReference>
<evidence type="ECO:0000256" key="1">
    <source>
        <dbReference type="SAM" id="MobiDB-lite"/>
    </source>
</evidence>
<feature type="region of interest" description="Disordered" evidence="1">
    <location>
        <begin position="351"/>
        <end position="378"/>
    </location>
</feature>
<feature type="compositionally biased region" description="Basic and acidic residues" evidence="1">
    <location>
        <begin position="70"/>
        <end position="80"/>
    </location>
</feature>
<feature type="non-terminal residue" evidence="2">
    <location>
        <position position="378"/>
    </location>
</feature>
<dbReference type="AlphaFoldDB" id="G7YPS4"/>
<evidence type="ECO:0000313" key="3">
    <source>
        <dbReference type="Proteomes" id="UP000008909"/>
    </source>
</evidence>
<feature type="region of interest" description="Disordered" evidence="1">
    <location>
        <begin position="61"/>
        <end position="80"/>
    </location>
</feature>
<feature type="compositionally biased region" description="Polar residues" evidence="1">
    <location>
        <begin position="167"/>
        <end position="186"/>
    </location>
</feature>
<dbReference type="EMBL" id="DF143944">
    <property type="protein sequence ID" value="GAA54955.1"/>
    <property type="molecule type" value="Genomic_DNA"/>
</dbReference>
<sequence length="378" mass="41963">MEAPYSYNQELLLHRTPKVKEMASKSSKSGNPTYISGVLRNGYGLRRNSIRDMFAKKYTSQKSRLATAQEKTEHSATRVRSPELVDKRTESLLITSAESTLLASCTVARQTPINQKENFVTSPAADIKQDAQVKPVVRQRSAKNFNFTQSEGSSLDCHISELKKCNDPTSGPSLGTSESNEPPTKSHQSETDELYSAKLSIQEPPVYNQPTGIGTLTLKNEIMENVYQKMCSTAENMSDRVSDEVKRVNYKLRLNEGVLGVSDCLEILIKGDGDDRLSAAMQRDCGGKTSPLEDQDSNHLGDLRTNALISQAVQMNPVEIETNEKQFQTMRKRTESTLDKDTLTVVSLRVSSDSNSTLHSDTSKQVFPTEEDVQKQAV</sequence>
<accession>G7YPS4</accession>
<gene>
    <name evidence="2" type="ORF">CLF_106184</name>
</gene>
<reference evidence="2" key="1">
    <citation type="journal article" date="2011" name="Genome Biol.">
        <title>The draft genome of the carcinogenic human liver fluke Clonorchis sinensis.</title>
        <authorList>
            <person name="Wang X."/>
            <person name="Chen W."/>
            <person name="Huang Y."/>
            <person name="Sun J."/>
            <person name="Men J."/>
            <person name="Liu H."/>
            <person name="Luo F."/>
            <person name="Guo L."/>
            <person name="Lv X."/>
            <person name="Deng C."/>
            <person name="Zhou C."/>
            <person name="Fan Y."/>
            <person name="Li X."/>
            <person name="Huang L."/>
            <person name="Hu Y."/>
            <person name="Liang C."/>
            <person name="Hu X."/>
            <person name="Xu J."/>
            <person name="Yu X."/>
        </authorList>
    </citation>
    <scope>NUCLEOTIDE SEQUENCE [LARGE SCALE GENOMIC DNA]</scope>
    <source>
        <strain evidence="2">Henan</strain>
    </source>
</reference>
<feature type="compositionally biased region" description="Polar residues" evidence="1">
    <location>
        <begin position="351"/>
        <end position="366"/>
    </location>
</feature>
<name>G7YPS4_CLOSI</name>